<gene>
    <name evidence="2" type="ordered locus">PERMA_1564</name>
</gene>
<name>C0QRN5_PERMH</name>
<dbReference type="PaxDb" id="123214-PERMA_1564"/>
<feature type="signal peptide" evidence="1">
    <location>
        <begin position="1"/>
        <end position="20"/>
    </location>
</feature>
<dbReference type="Proteomes" id="UP000001366">
    <property type="component" value="Chromosome"/>
</dbReference>
<feature type="chain" id="PRO_5002900738" description="Lipoprotein" evidence="1">
    <location>
        <begin position="21"/>
        <end position="104"/>
    </location>
</feature>
<evidence type="ECO:0000256" key="1">
    <source>
        <dbReference type="SAM" id="SignalP"/>
    </source>
</evidence>
<dbReference type="EMBL" id="CP001230">
    <property type="protein sequence ID" value="ACO03297.1"/>
    <property type="molecule type" value="Genomic_DNA"/>
</dbReference>
<sequence length="104" mass="12253">MKKLIFFLSAILLISGSSLAGMSKKDCERYVAQIEKCIKEEKKGDLNKKWRYCEGLALWNLLTEYKNNGFCFDDEECKEMILKDIQSCENERNALYRKLLQEQK</sequence>
<keyword evidence="3" id="KW-1185">Reference proteome</keyword>
<reference evidence="2 3" key="1">
    <citation type="journal article" date="2009" name="J. Bacteriol.">
        <title>Complete and draft genome sequences of six members of the Aquificales.</title>
        <authorList>
            <person name="Reysenbach A.L."/>
            <person name="Hamamura N."/>
            <person name="Podar M."/>
            <person name="Griffiths E."/>
            <person name="Ferreira S."/>
            <person name="Hochstein R."/>
            <person name="Heidelberg J."/>
            <person name="Johnson J."/>
            <person name="Mead D."/>
            <person name="Pohorille A."/>
            <person name="Sarmiento M."/>
            <person name="Schweighofer K."/>
            <person name="Seshadri R."/>
            <person name="Voytek M.A."/>
        </authorList>
    </citation>
    <scope>NUCLEOTIDE SEQUENCE [LARGE SCALE GENOMIC DNA]</scope>
    <source>
        <strain evidence="3">DSM 14350 / EX-H1</strain>
    </source>
</reference>
<dbReference type="STRING" id="123214.PERMA_1564"/>
<keyword evidence="1" id="KW-0732">Signal</keyword>
<dbReference type="HOGENOM" id="CLU_2247492_0_0_0"/>
<dbReference type="RefSeq" id="WP_012675536.1">
    <property type="nucleotide sequence ID" value="NC_012440.1"/>
</dbReference>
<proteinExistence type="predicted"/>
<dbReference type="KEGG" id="pmx:PERMA_1564"/>
<organism evidence="2 3">
    <name type="scientific">Persephonella marina (strain DSM 14350 / EX-H1)</name>
    <dbReference type="NCBI Taxonomy" id="123214"/>
    <lineage>
        <taxon>Bacteria</taxon>
        <taxon>Pseudomonadati</taxon>
        <taxon>Aquificota</taxon>
        <taxon>Aquificia</taxon>
        <taxon>Aquificales</taxon>
        <taxon>Hydrogenothermaceae</taxon>
        <taxon>Persephonella</taxon>
    </lineage>
</organism>
<evidence type="ECO:0000313" key="3">
    <source>
        <dbReference type="Proteomes" id="UP000001366"/>
    </source>
</evidence>
<dbReference type="AlphaFoldDB" id="C0QRN5"/>
<protein>
    <recommendedName>
        <fullName evidence="4">Lipoprotein</fullName>
    </recommendedName>
</protein>
<evidence type="ECO:0008006" key="4">
    <source>
        <dbReference type="Google" id="ProtNLM"/>
    </source>
</evidence>
<evidence type="ECO:0000313" key="2">
    <source>
        <dbReference type="EMBL" id="ACO03297.1"/>
    </source>
</evidence>
<accession>C0QRN5</accession>
<dbReference type="OrthoDB" id="15494at2"/>